<dbReference type="InterPro" id="IPR003660">
    <property type="entry name" value="HAMP_dom"/>
</dbReference>
<dbReference type="InterPro" id="IPR024478">
    <property type="entry name" value="HlyB_4HB_MCP"/>
</dbReference>
<feature type="domain" description="HAMP" evidence="8">
    <location>
        <begin position="213"/>
        <end position="265"/>
    </location>
</feature>
<dbReference type="SMART" id="SM00304">
    <property type="entry name" value="HAMP"/>
    <property type="match status" value="1"/>
</dbReference>
<dbReference type="CDD" id="cd06225">
    <property type="entry name" value="HAMP"/>
    <property type="match status" value="1"/>
</dbReference>
<evidence type="ECO:0000313" key="10">
    <source>
        <dbReference type="Proteomes" id="UP000469734"/>
    </source>
</evidence>
<keyword evidence="5" id="KW-0175">Coiled coil</keyword>
<dbReference type="PRINTS" id="PR00260">
    <property type="entry name" value="CHEMTRNSDUCR"/>
</dbReference>
<evidence type="ECO:0000256" key="6">
    <source>
        <dbReference type="SAM" id="Phobius"/>
    </source>
</evidence>
<feature type="coiled-coil region" evidence="5">
    <location>
        <begin position="289"/>
        <end position="326"/>
    </location>
</feature>
<evidence type="ECO:0000259" key="7">
    <source>
        <dbReference type="PROSITE" id="PS50111"/>
    </source>
</evidence>
<sequence length="571" mass="59544">MNMSNLKLGARLGLGFGTVLLLLIVVATLAITRINQSNQAIDAILNDRYVKVTLTNAIQFEVNEQARALRNAIIGADNKAEVAAMLERIAVSIKRNDGYTEKLKSMLNTSKGQELFKAMADARASYGAARNATVRLLQEGNATAAGAHLLKEVRPPQDAFFAALAAMSEFQQSRMIDDGARVQADGKSAVMVTVALTVGAVVIAFIIALMATRSITRPVNQAVELAQAVAAGDLSQKIEVASSDEIGQLMLALKNMNGSLLSIVGQVRAGTQEIATASTEIANGNMDLSSRTEQQASALEETASSMEELTSTVKQNSENARQANQLAQSAAEIARKGGTVVDDVVTTMGAISASANKIVDIIGVIDGIAFQTNILALNAAVEAARAGEQGRGFAVVASEVRNLAQRSAGAAKEIKMLIGDSLDKVKIGNELVSAAGTTMGEVVGSVQRVTDIISEISAAGREQEVGIEQINEAVSGMDTVTQQNAALVEQAAAATAALEEQAAQLARVVSVFKLDSDAVAVAAPAAPLKLAKPAKPAKPLSAKAAPVRLASAPMPAKRVTPAHAEAEWEQF</sequence>
<evidence type="ECO:0000256" key="1">
    <source>
        <dbReference type="ARBA" id="ARBA00004370"/>
    </source>
</evidence>
<dbReference type="InterPro" id="IPR047347">
    <property type="entry name" value="YvaQ-like_sensor"/>
</dbReference>
<dbReference type="FunFam" id="1.10.287.950:FF:000001">
    <property type="entry name" value="Methyl-accepting chemotaxis sensory transducer"/>
    <property type="match status" value="1"/>
</dbReference>
<evidence type="ECO:0000313" key="9">
    <source>
        <dbReference type="EMBL" id="MYM75004.1"/>
    </source>
</evidence>
<dbReference type="AlphaFoldDB" id="A0A7X4H5N7"/>
<comment type="subcellular location">
    <subcellularLocation>
        <location evidence="1">Membrane</location>
    </subcellularLocation>
</comment>
<evidence type="ECO:0000256" key="2">
    <source>
        <dbReference type="ARBA" id="ARBA00022481"/>
    </source>
</evidence>
<gene>
    <name evidence="9" type="ORF">GTP56_22805</name>
</gene>
<dbReference type="GO" id="GO:0005886">
    <property type="term" value="C:plasma membrane"/>
    <property type="evidence" value="ECO:0007669"/>
    <property type="project" value="TreeGrafter"/>
</dbReference>
<dbReference type="PROSITE" id="PS50885">
    <property type="entry name" value="HAMP"/>
    <property type="match status" value="1"/>
</dbReference>
<dbReference type="PANTHER" id="PTHR43531">
    <property type="entry name" value="PROTEIN ICFG"/>
    <property type="match status" value="1"/>
</dbReference>
<evidence type="ECO:0000256" key="3">
    <source>
        <dbReference type="ARBA" id="ARBA00029447"/>
    </source>
</evidence>
<protein>
    <submittedName>
        <fullName evidence="9">HAMP domain-containing protein</fullName>
    </submittedName>
</protein>
<feature type="domain" description="Methyl-accepting transducer" evidence="7">
    <location>
        <begin position="270"/>
        <end position="499"/>
    </location>
</feature>
<dbReference type="InterPro" id="IPR051310">
    <property type="entry name" value="MCP_chemotaxis"/>
</dbReference>
<dbReference type="CDD" id="cd19411">
    <property type="entry name" value="MCP2201-like_sensor"/>
    <property type="match status" value="1"/>
</dbReference>
<dbReference type="PANTHER" id="PTHR43531:SF14">
    <property type="entry name" value="METHYL-ACCEPTING CHEMOTAXIS PROTEIN I-RELATED"/>
    <property type="match status" value="1"/>
</dbReference>
<accession>A0A7X4H5N7</accession>
<reference evidence="9 10" key="1">
    <citation type="submission" date="2019-12" db="EMBL/GenBank/DDBJ databases">
        <title>Novel species isolated from a subtropical stream in China.</title>
        <authorList>
            <person name="Lu H."/>
        </authorList>
    </citation>
    <scope>NUCLEOTIDE SEQUENCE [LARGE SCALE GENOMIC DNA]</scope>
    <source>
        <strain evidence="9 10">FT134W</strain>
    </source>
</reference>
<name>A0A7X4H5N7_9BURK</name>
<dbReference type="CDD" id="cd11386">
    <property type="entry name" value="MCP_signal"/>
    <property type="match status" value="1"/>
</dbReference>
<comment type="caution">
    <text evidence="9">The sequence shown here is derived from an EMBL/GenBank/DDBJ whole genome shotgun (WGS) entry which is preliminary data.</text>
</comment>
<keyword evidence="4" id="KW-0807">Transducer</keyword>
<keyword evidence="6" id="KW-0812">Transmembrane</keyword>
<proteinExistence type="inferred from homology"/>
<dbReference type="InterPro" id="IPR004089">
    <property type="entry name" value="MCPsignal_dom"/>
</dbReference>
<evidence type="ECO:0000256" key="5">
    <source>
        <dbReference type="SAM" id="Coils"/>
    </source>
</evidence>
<dbReference type="Pfam" id="PF12729">
    <property type="entry name" value="4HB_MCP_1"/>
    <property type="match status" value="1"/>
</dbReference>
<dbReference type="SMART" id="SM00283">
    <property type="entry name" value="MA"/>
    <property type="match status" value="1"/>
</dbReference>
<dbReference type="Gene3D" id="1.10.287.950">
    <property type="entry name" value="Methyl-accepting chemotaxis protein"/>
    <property type="match status" value="1"/>
</dbReference>
<dbReference type="GO" id="GO:0004888">
    <property type="term" value="F:transmembrane signaling receptor activity"/>
    <property type="evidence" value="ECO:0007669"/>
    <property type="project" value="InterPro"/>
</dbReference>
<dbReference type="Proteomes" id="UP000469734">
    <property type="component" value="Unassembled WGS sequence"/>
</dbReference>
<keyword evidence="2" id="KW-0488">Methylation</keyword>
<dbReference type="PROSITE" id="PS50111">
    <property type="entry name" value="CHEMOTAXIS_TRANSDUC_2"/>
    <property type="match status" value="1"/>
</dbReference>
<feature type="transmembrane region" description="Helical" evidence="6">
    <location>
        <begin position="189"/>
        <end position="211"/>
    </location>
</feature>
<keyword evidence="6" id="KW-0472">Membrane</keyword>
<evidence type="ECO:0000259" key="8">
    <source>
        <dbReference type="PROSITE" id="PS50885"/>
    </source>
</evidence>
<evidence type="ECO:0000256" key="4">
    <source>
        <dbReference type="PROSITE-ProRule" id="PRU00284"/>
    </source>
</evidence>
<dbReference type="Pfam" id="PF00672">
    <property type="entry name" value="HAMP"/>
    <property type="match status" value="1"/>
</dbReference>
<dbReference type="InterPro" id="IPR004090">
    <property type="entry name" value="Chemotax_Me-accpt_rcpt"/>
</dbReference>
<dbReference type="GO" id="GO:0007165">
    <property type="term" value="P:signal transduction"/>
    <property type="evidence" value="ECO:0007669"/>
    <property type="project" value="UniProtKB-KW"/>
</dbReference>
<dbReference type="Pfam" id="PF00015">
    <property type="entry name" value="MCPsignal"/>
    <property type="match status" value="1"/>
</dbReference>
<dbReference type="GO" id="GO:0006935">
    <property type="term" value="P:chemotaxis"/>
    <property type="evidence" value="ECO:0007669"/>
    <property type="project" value="InterPro"/>
</dbReference>
<keyword evidence="6" id="KW-1133">Transmembrane helix</keyword>
<organism evidence="9 10">
    <name type="scientific">Duganella margarita</name>
    <dbReference type="NCBI Taxonomy" id="2692170"/>
    <lineage>
        <taxon>Bacteria</taxon>
        <taxon>Pseudomonadati</taxon>
        <taxon>Pseudomonadota</taxon>
        <taxon>Betaproteobacteria</taxon>
        <taxon>Burkholderiales</taxon>
        <taxon>Oxalobacteraceae</taxon>
        <taxon>Telluria group</taxon>
        <taxon>Duganella</taxon>
    </lineage>
</organism>
<dbReference type="SUPFAM" id="SSF58104">
    <property type="entry name" value="Methyl-accepting chemotaxis protein (MCP) signaling domain"/>
    <property type="match status" value="1"/>
</dbReference>
<comment type="similarity">
    <text evidence="3">Belongs to the methyl-accepting chemotaxis (MCP) protein family.</text>
</comment>
<feature type="transmembrane region" description="Helical" evidence="6">
    <location>
        <begin position="12"/>
        <end position="31"/>
    </location>
</feature>
<dbReference type="EMBL" id="WWCR01000031">
    <property type="protein sequence ID" value="MYM75004.1"/>
    <property type="molecule type" value="Genomic_DNA"/>
</dbReference>